<dbReference type="OrthoDB" id="7059163at2"/>
<keyword evidence="5 7" id="KW-0408">Iron</keyword>
<evidence type="ECO:0000256" key="1">
    <source>
        <dbReference type="ARBA" id="ARBA00006622"/>
    </source>
</evidence>
<evidence type="ECO:0000256" key="4">
    <source>
        <dbReference type="ARBA" id="ARBA00023002"/>
    </source>
</evidence>
<dbReference type="Pfam" id="PF05995">
    <property type="entry name" value="CDO_I"/>
    <property type="match status" value="1"/>
</dbReference>
<evidence type="ECO:0000256" key="5">
    <source>
        <dbReference type="ARBA" id="ARBA00023004"/>
    </source>
</evidence>
<dbReference type="EMBL" id="FTOH01000001">
    <property type="protein sequence ID" value="SIS42124.1"/>
    <property type="molecule type" value="Genomic_DNA"/>
</dbReference>
<keyword evidence="4" id="KW-0560">Oxidoreductase</keyword>
<gene>
    <name evidence="8" type="ORF">SAMN05421686_101148</name>
</gene>
<reference evidence="9" key="1">
    <citation type="submission" date="2017-01" db="EMBL/GenBank/DDBJ databases">
        <authorList>
            <person name="Varghese N."/>
            <person name="Submissions S."/>
        </authorList>
    </citation>
    <scope>NUCLEOTIDE SEQUENCE [LARGE SCALE GENOMIC DNA]</scope>
    <source>
        <strain evidence="9">DSM 24913</strain>
    </source>
</reference>
<feature type="binding site" evidence="7">
    <location>
        <position position="85"/>
    </location>
    <ligand>
        <name>Fe cation</name>
        <dbReference type="ChEBI" id="CHEBI:24875"/>
        <note>catalytic</note>
    </ligand>
</feature>
<feature type="cross-link" description="3'-(S-cysteinyl)-tyrosine (Cys-Tyr)" evidence="6">
    <location>
        <begin position="90"/>
        <end position="148"/>
    </location>
</feature>
<evidence type="ECO:0000256" key="2">
    <source>
        <dbReference type="ARBA" id="ARBA00022723"/>
    </source>
</evidence>
<dbReference type="Gene3D" id="2.60.120.10">
    <property type="entry name" value="Jelly Rolls"/>
    <property type="match status" value="1"/>
</dbReference>
<dbReference type="InterPro" id="IPR011051">
    <property type="entry name" value="RmlC_Cupin_sf"/>
</dbReference>
<dbReference type="Proteomes" id="UP000185639">
    <property type="component" value="Unassembled WGS sequence"/>
</dbReference>
<dbReference type="STRING" id="484498.SAMN05421686_101148"/>
<keyword evidence="3 8" id="KW-0223">Dioxygenase</keyword>
<dbReference type="InterPro" id="IPR010300">
    <property type="entry name" value="CDO_1"/>
</dbReference>
<keyword evidence="6" id="KW-0883">Thioether bond</keyword>
<feature type="binding site" evidence="7">
    <location>
        <position position="133"/>
    </location>
    <ligand>
        <name>Fe cation</name>
        <dbReference type="ChEBI" id="CHEBI:24875"/>
        <note>catalytic</note>
    </ligand>
</feature>
<evidence type="ECO:0000256" key="6">
    <source>
        <dbReference type="PIRSR" id="PIRSR610300-50"/>
    </source>
</evidence>
<feature type="binding site" evidence="7">
    <location>
        <position position="83"/>
    </location>
    <ligand>
        <name>Fe cation</name>
        <dbReference type="ChEBI" id="CHEBI:24875"/>
        <note>catalytic</note>
    </ligand>
</feature>
<evidence type="ECO:0000313" key="9">
    <source>
        <dbReference type="Proteomes" id="UP000185639"/>
    </source>
</evidence>
<organism evidence="8 9">
    <name type="scientific">Thalassolituus maritimus</name>
    <dbReference type="NCBI Taxonomy" id="484498"/>
    <lineage>
        <taxon>Bacteria</taxon>
        <taxon>Pseudomonadati</taxon>
        <taxon>Pseudomonadota</taxon>
        <taxon>Gammaproteobacteria</taxon>
        <taxon>Oceanospirillales</taxon>
        <taxon>Oceanospirillaceae</taxon>
        <taxon>Thalassolituus</taxon>
    </lineage>
</organism>
<keyword evidence="9" id="KW-1185">Reference proteome</keyword>
<proteinExistence type="inferred from homology"/>
<sequence length="162" mass="18731">MDIDVSLDLEKSRLIRKLADSVNSKLCYFDILINSKKIITGNEEEYLHYFIDEESYSRNSIYRNDSFELVLICWKKGQKSLIHDHAKSDCFMTCVAGELVEERYSKWEARRLSVETISTHKDSCHIGGGNFLHRLSSPNTDSISLHLYIPEIKSNEVTLIKP</sequence>
<evidence type="ECO:0000256" key="3">
    <source>
        <dbReference type="ARBA" id="ARBA00022964"/>
    </source>
</evidence>
<evidence type="ECO:0000313" key="8">
    <source>
        <dbReference type="EMBL" id="SIS42124.1"/>
    </source>
</evidence>
<dbReference type="PANTHER" id="PTHR12918">
    <property type="entry name" value="CYSTEINE DIOXYGENASE"/>
    <property type="match status" value="1"/>
</dbReference>
<dbReference type="AlphaFoldDB" id="A0A1N7IYK5"/>
<evidence type="ECO:0000256" key="7">
    <source>
        <dbReference type="PIRSR" id="PIRSR610300-51"/>
    </source>
</evidence>
<dbReference type="CDD" id="cd10548">
    <property type="entry name" value="cupin_CDO"/>
    <property type="match status" value="1"/>
</dbReference>
<accession>A0A1N7IYK5</accession>
<dbReference type="RefSeq" id="WP_076513422.1">
    <property type="nucleotide sequence ID" value="NZ_FTOH01000001.1"/>
</dbReference>
<comment type="similarity">
    <text evidence="1">Belongs to the cysteine dioxygenase family.</text>
</comment>
<dbReference type="PANTHER" id="PTHR12918:SF1">
    <property type="entry name" value="CYSTEINE DIOXYGENASE TYPE 1"/>
    <property type="match status" value="1"/>
</dbReference>
<dbReference type="GO" id="GO:0008198">
    <property type="term" value="F:ferrous iron binding"/>
    <property type="evidence" value="ECO:0007669"/>
    <property type="project" value="TreeGrafter"/>
</dbReference>
<dbReference type="GO" id="GO:0016702">
    <property type="term" value="F:oxidoreductase activity, acting on single donors with incorporation of molecular oxygen, incorporation of two atoms of oxygen"/>
    <property type="evidence" value="ECO:0007669"/>
    <property type="project" value="InterPro"/>
</dbReference>
<keyword evidence="2 7" id="KW-0479">Metal-binding</keyword>
<dbReference type="SUPFAM" id="SSF51182">
    <property type="entry name" value="RmlC-like cupins"/>
    <property type="match status" value="1"/>
</dbReference>
<protein>
    <submittedName>
        <fullName evidence="8">Cysteine dioxygenase type I</fullName>
    </submittedName>
</protein>
<name>A0A1N7IYK5_9GAMM</name>
<dbReference type="InterPro" id="IPR014710">
    <property type="entry name" value="RmlC-like_jellyroll"/>
</dbReference>